<comment type="caution">
    <text evidence="1">The sequence shown here is derived from an EMBL/GenBank/DDBJ whole genome shotgun (WGS) entry which is preliminary data.</text>
</comment>
<dbReference type="InterPro" id="IPR011055">
    <property type="entry name" value="Dup_hybrid_motif"/>
</dbReference>
<dbReference type="Gene3D" id="2.70.70.10">
    <property type="entry name" value="Glucose Permease (Domain IIA)"/>
    <property type="match status" value="1"/>
</dbReference>
<dbReference type="RefSeq" id="WP_272103825.1">
    <property type="nucleotide sequence ID" value="NZ_JAQNDK010000006.1"/>
</dbReference>
<gene>
    <name evidence="1" type="ORF">POL72_47815</name>
</gene>
<protein>
    <recommendedName>
        <fullName evidence="3">YHYH domain-containing protein</fullName>
    </recommendedName>
</protein>
<dbReference type="InterPro" id="IPR049511">
    <property type="entry name" value="PGH-like_rpt"/>
</dbReference>
<name>A0ABT5CK95_9BACT</name>
<dbReference type="Pfam" id="PF17660">
    <property type="entry name" value="BTRD1"/>
    <property type="match status" value="3"/>
</dbReference>
<evidence type="ECO:0008006" key="3">
    <source>
        <dbReference type="Google" id="ProtNLM"/>
    </source>
</evidence>
<dbReference type="EMBL" id="JAQNDK010000006">
    <property type="protein sequence ID" value="MDC0685506.1"/>
    <property type="molecule type" value="Genomic_DNA"/>
</dbReference>
<proteinExistence type="predicted"/>
<dbReference type="Proteomes" id="UP001217485">
    <property type="component" value="Unassembled WGS sequence"/>
</dbReference>
<dbReference type="PROSITE" id="PS51257">
    <property type="entry name" value="PROKAR_LIPOPROTEIN"/>
    <property type="match status" value="1"/>
</dbReference>
<organism evidence="1 2">
    <name type="scientific">Sorangium atrum</name>
    <dbReference type="NCBI Taxonomy" id="2995308"/>
    <lineage>
        <taxon>Bacteria</taxon>
        <taxon>Pseudomonadati</taxon>
        <taxon>Myxococcota</taxon>
        <taxon>Polyangia</taxon>
        <taxon>Polyangiales</taxon>
        <taxon>Polyangiaceae</taxon>
        <taxon>Sorangium</taxon>
    </lineage>
</organism>
<evidence type="ECO:0000313" key="1">
    <source>
        <dbReference type="EMBL" id="MDC0685506.1"/>
    </source>
</evidence>
<accession>A0ABT5CK95</accession>
<reference evidence="1 2" key="1">
    <citation type="submission" date="2023-01" db="EMBL/GenBank/DDBJ databases">
        <title>Minimal conservation of predation-associated metabolite biosynthetic gene clusters underscores biosynthetic potential of Myxococcota including descriptions for ten novel species: Archangium lansinium sp. nov., Myxococcus landrumus sp. nov., Nannocystis bai.</title>
        <authorList>
            <person name="Ahearne A."/>
            <person name="Stevens C."/>
            <person name="Dowd S."/>
        </authorList>
    </citation>
    <scope>NUCLEOTIDE SEQUENCE [LARGE SCALE GENOMIC DNA]</scope>
    <source>
        <strain evidence="1 2">WIWO2</strain>
    </source>
</reference>
<evidence type="ECO:0000313" key="2">
    <source>
        <dbReference type="Proteomes" id="UP001217485"/>
    </source>
</evidence>
<keyword evidence="2" id="KW-1185">Reference proteome</keyword>
<sequence>MMKTPFLVPLFAGAALLHVAGGCSVPDDLPGDPGDTRGSIDVDEPIAEAGSALSTPIDNVCTAVPSYALVDRTVATKKTRYSSTEYPNGMDLFSIGVTGPTCQISTAGFFNASCCPSNQGTTPYSNCKSAQDDSARAFLNDLRVRTPLVLPFYITQAERIKISTAYYKNNNADHAGAIDFYKSNLAPGESPSFQLVAPAASVVVFAGWWGATGGNLIMLRHTAPNGENYFTEYRHVRGGVAHDKKAACSCIDPAVATAADRLAGCTTEQQNEPICKYAANPTYDHLWGLTGYSLPAVGTVLARGEAFGYAGNTGTIRDNIDVNGIPDDPTGNTHLHFATWVERPDGNNDGVPDQDGAQGHDIVAVDPFGVYSKLGGTLNGKGCYDPANTSTFRRIMAPHYPETVNLPDTVAYANNHDKYYPDAGWYPQTFNIYNKDGARFVALGYSPDAPSQSTRWFNLSKTSMNNKIAELDPLGWKVRQISVRLESGAPRYTAIWEKKAPGETSEVHLDITDAQYTQLWNDEVVPGNLYVLDHSTHTSSSGRRHNVVLTSAVSYMVDYYDMTGTQLRDTDDDLQDLGWKPYSISAQEGTSGSGVRFSGVWRWLPGEYEVEFAQSESTFKAEQLTRSEDGWRLHRVQGYDNGTMFVSIWHKP</sequence>